<name>A0ABT8S684_9BURK</name>
<reference evidence="1" key="1">
    <citation type="submission" date="2023-06" db="EMBL/GenBank/DDBJ databases">
        <authorList>
            <person name="Jiang Y."/>
            <person name="Liu Q."/>
        </authorList>
    </citation>
    <scope>NUCLEOTIDE SEQUENCE</scope>
    <source>
        <strain evidence="1">CGMCC 1.12090</strain>
    </source>
</reference>
<evidence type="ECO:0000313" key="1">
    <source>
        <dbReference type="EMBL" id="MDO1533497.1"/>
    </source>
</evidence>
<evidence type="ECO:0000313" key="2">
    <source>
        <dbReference type="Proteomes" id="UP001169027"/>
    </source>
</evidence>
<accession>A0ABT8S684</accession>
<dbReference type="Proteomes" id="UP001169027">
    <property type="component" value="Unassembled WGS sequence"/>
</dbReference>
<dbReference type="EMBL" id="JAUKVY010000009">
    <property type="protein sequence ID" value="MDO1533497.1"/>
    <property type="molecule type" value="Genomic_DNA"/>
</dbReference>
<organism evidence="1 2">
    <name type="scientific">Variovorax ginsengisoli</name>
    <dbReference type="NCBI Taxonomy" id="363844"/>
    <lineage>
        <taxon>Bacteria</taxon>
        <taxon>Pseudomonadati</taxon>
        <taxon>Pseudomonadota</taxon>
        <taxon>Betaproteobacteria</taxon>
        <taxon>Burkholderiales</taxon>
        <taxon>Comamonadaceae</taxon>
        <taxon>Variovorax</taxon>
    </lineage>
</organism>
<keyword evidence="2" id="KW-1185">Reference proteome</keyword>
<proteinExistence type="predicted"/>
<gene>
    <name evidence="1" type="ORF">Q2T77_14470</name>
</gene>
<protein>
    <submittedName>
        <fullName evidence="1">Uncharacterized protein</fullName>
    </submittedName>
</protein>
<sequence>MKLNSEHFDVEYVEAVVGPAPDACGAESLLCNYPGPGFLRLRWAEWCGLARDRKGNWLELPDTSAQRAAHKVRVAIVKGGSMAPVFVVDALRVDPPALTGPAHEVRPFSLA</sequence>
<dbReference type="RefSeq" id="WP_301810169.1">
    <property type="nucleotide sequence ID" value="NZ_JAUJZH010000009.1"/>
</dbReference>
<comment type="caution">
    <text evidence="1">The sequence shown here is derived from an EMBL/GenBank/DDBJ whole genome shotgun (WGS) entry which is preliminary data.</text>
</comment>